<dbReference type="InterPro" id="IPR014756">
    <property type="entry name" value="Ig_E-set"/>
</dbReference>
<dbReference type="Gene3D" id="2.60.40.770">
    <property type="match status" value="1"/>
</dbReference>
<dbReference type="OrthoDB" id="10300654at2759"/>
<feature type="chain" id="PRO_5040316540" description="MD-2-related lipid-recognition domain-containing protein" evidence="1">
    <location>
        <begin position="19"/>
        <end position="150"/>
    </location>
</feature>
<dbReference type="Proteomes" id="UP001153709">
    <property type="component" value="Chromosome 5"/>
</dbReference>
<feature type="signal peptide" evidence="1">
    <location>
        <begin position="1"/>
        <end position="18"/>
    </location>
</feature>
<evidence type="ECO:0008006" key="4">
    <source>
        <dbReference type="Google" id="ProtNLM"/>
    </source>
</evidence>
<sequence length="150" mass="16778">MKLEYALLLSVLLHMANCAIDFTDCGTILEVTDVKFGDCTQTPCRVERNSEVLVEIELSRISHVPPVKSVTAAAEIVQFGISWELEISPSDTCTTWKCPLEDVNQYLFNGTVSFKSISFWRPGEVVVKTLNTLEPDGDPIFCASWEINFI</sequence>
<evidence type="ECO:0000256" key="1">
    <source>
        <dbReference type="SAM" id="SignalP"/>
    </source>
</evidence>
<organism evidence="2 3">
    <name type="scientific">Diabrotica balteata</name>
    <name type="common">Banded cucumber beetle</name>
    <dbReference type="NCBI Taxonomy" id="107213"/>
    <lineage>
        <taxon>Eukaryota</taxon>
        <taxon>Metazoa</taxon>
        <taxon>Ecdysozoa</taxon>
        <taxon>Arthropoda</taxon>
        <taxon>Hexapoda</taxon>
        <taxon>Insecta</taxon>
        <taxon>Pterygota</taxon>
        <taxon>Neoptera</taxon>
        <taxon>Endopterygota</taxon>
        <taxon>Coleoptera</taxon>
        <taxon>Polyphaga</taxon>
        <taxon>Cucujiformia</taxon>
        <taxon>Chrysomeloidea</taxon>
        <taxon>Chrysomelidae</taxon>
        <taxon>Galerucinae</taxon>
        <taxon>Diabroticina</taxon>
        <taxon>Diabroticites</taxon>
        <taxon>Diabrotica</taxon>
    </lineage>
</organism>
<proteinExistence type="predicted"/>
<keyword evidence="1" id="KW-0732">Signal</keyword>
<evidence type="ECO:0000313" key="3">
    <source>
        <dbReference type="Proteomes" id="UP001153709"/>
    </source>
</evidence>
<protein>
    <recommendedName>
        <fullName evidence="4">MD-2-related lipid-recognition domain-containing protein</fullName>
    </recommendedName>
</protein>
<dbReference type="EMBL" id="OU898280">
    <property type="protein sequence ID" value="CAG9835436.1"/>
    <property type="molecule type" value="Genomic_DNA"/>
</dbReference>
<name>A0A9N9T4I0_DIABA</name>
<keyword evidence="3" id="KW-1185">Reference proteome</keyword>
<gene>
    <name evidence="2" type="ORF">DIABBA_LOCUS8629</name>
</gene>
<evidence type="ECO:0000313" key="2">
    <source>
        <dbReference type="EMBL" id="CAG9835436.1"/>
    </source>
</evidence>
<dbReference type="SUPFAM" id="SSF81296">
    <property type="entry name" value="E set domains"/>
    <property type="match status" value="1"/>
</dbReference>
<accession>A0A9N9T4I0</accession>
<dbReference type="AlphaFoldDB" id="A0A9N9T4I0"/>
<reference evidence="2" key="1">
    <citation type="submission" date="2022-01" db="EMBL/GenBank/DDBJ databases">
        <authorList>
            <person name="King R."/>
        </authorList>
    </citation>
    <scope>NUCLEOTIDE SEQUENCE</scope>
</reference>